<reference evidence="1" key="2">
    <citation type="journal article" date="2022" name="New Phytol.">
        <title>Evolutionary transition to the ectomycorrhizal habit in the genomes of a hyperdiverse lineage of mushroom-forming fungi.</title>
        <authorList>
            <person name="Looney B."/>
            <person name="Miyauchi S."/>
            <person name="Morin E."/>
            <person name="Drula E."/>
            <person name="Courty P.E."/>
            <person name="Kohler A."/>
            <person name="Kuo A."/>
            <person name="LaButti K."/>
            <person name="Pangilinan J."/>
            <person name="Lipzen A."/>
            <person name="Riley R."/>
            <person name="Andreopoulos W."/>
            <person name="He G."/>
            <person name="Johnson J."/>
            <person name="Nolan M."/>
            <person name="Tritt A."/>
            <person name="Barry K.W."/>
            <person name="Grigoriev I.V."/>
            <person name="Nagy L.G."/>
            <person name="Hibbett D."/>
            <person name="Henrissat B."/>
            <person name="Matheny P.B."/>
            <person name="Labbe J."/>
            <person name="Martin F.M."/>
        </authorList>
    </citation>
    <scope>NUCLEOTIDE SEQUENCE</scope>
    <source>
        <strain evidence="1">EC-137</strain>
    </source>
</reference>
<gene>
    <name evidence="1" type="ORF">K488DRAFT_81863</name>
</gene>
<name>A0ACB8QY25_9AGAM</name>
<evidence type="ECO:0000313" key="2">
    <source>
        <dbReference type="Proteomes" id="UP000814128"/>
    </source>
</evidence>
<accession>A0ACB8QY25</accession>
<keyword evidence="2" id="KW-1185">Reference proteome</keyword>
<dbReference type="EMBL" id="MU273469">
    <property type="protein sequence ID" value="KAI0036618.1"/>
    <property type="molecule type" value="Genomic_DNA"/>
</dbReference>
<comment type="caution">
    <text evidence="1">The sequence shown here is derived from an EMBL/GenBank/DDBJ whole genome shotgun (WGS) entry which is preliminary data.</text>
</comment>
<proteinExistence type="predicted"/>
<organism evidence="1 2">
    <name type="scientific">Vararia minispora EC-137</name>
    <dbReference type="NCBI Taxonomy" id="1314806"/>
    <lineage>
        <taxon>Eukaryota</taxon>
        <taxon>Fungi</taxon>
        <taxon>Dikarya</taxon>
        <taxon>Basidiomycota</taxon>
        <taxon>Agaricomycotina</taxon>
        <taxon>Agaricomycetes</taxon>
        <taxon>Russulales</taxon>
        <taxon>Lachnocladiaceae</taxon>
        <taxon>Vararia</taxon>
    </lineage>
</organism>
<evidence type="ECO:0000313" key="1">
    <source>
        <dbReference type="EMBL" id="KAI0036618.1"/>
    </source>
</evidence>
<dbReference type="Proteomes" id="UP000814128">
    <property type="component" value="Unassembled WGS sequence"/>
</dbReference>
<reference evidence="1" key="1">
    <citation type="submission" date="2021-02" db="EMBL/GenBank/DDBJ databases">
        <authorList>
            <consortium name="DOE Joint Genome Institute"/>
            <person name="Ahrendt S."/>
            <person name="Looney B.P."/>
            <person name="Miyauchi S."/>
            <person name="Morin E."/>
            <person name="Drula E."/>
            <person name="Courty P.E."/>
            <person name="Chicoki N."/>
            <person name="Fauchery L."/>
            <person name="Kohler A."/>
            <person name="Kuo A."/>
            <person name="Labutti K."/>
            <person name="Pangilinan J."/>
            <person name="Lipzen A."/>
            <person name="Riley R."/>
            <person name="Andreopoulos W."/>
            <person name="He G."/>
            <person name="Johnson J."/>
            <person name="Barry K.W."/>
            <person name="Grigoriev I.V."/>
            <person name="Nagy L."/>
            <person name="Hibbett D."/>
            <person name="Henrissat B."/>
            <person name="Matheny P.B."/>
            <person name="Labbe J."/>
            <person name="Martin F."/>
        </authorList>
    </citation>
    <scope>NUCLEOTIDE SEQUENCE</scope>
    <source>
        <strain evidence="1">EC-137</strain>
    </source>
</reference>
<protein>
    <submittedName>
        <fullName evidence="1">Uncharacterized protein</fullName>
    </submittedName>
</protein>
<sequence>MSSVDDIPLPFGWIKEYDPATQHNFYVDTKANPPRSIWTHPYEDPQYLDEHPDVREKVGSMMRQLETDRVREELNNPSPPMPARRNSFSGRDNDDMRSGPTQGSAAVVDATRSAKKRGFFGKMKDKAIGTKEEREAYKREMARVEMERRRQREEALRAQRAEYQKRQQEYARQQAQWAQQHPQYYPQAGPSQGYGYQYGPPAGVPYGYGQPQYVYQQRQSSGIGAGSGLALLGGLAGGLLLGDLLF</sequence>